<dbReference type="NCBIfam" id="NF037970">
    <property type="entry name" value="vanZ_1"/>
    <property type="match status" value="1"/>
</dbReference>
<dbReference type="PANTHER" id="PTHR28008:SF1">
    <property type="entry name" value="DOMAIN PROTEIN, PUTATIVE (AFU_ORTHOLOGUE AFUA_3G10980)-RELATED"/>
    <property type="match status" value="1"/>
</dbReference>
<organism evidence="3 4">
    <name type="scientific">Pseudoalteromonas ulvae</name>
    <dbReference type="NCBI Taxonomy" id="107327"/>
    <lineage>
        <taxon>Bacteria</taxon>
        <taxon>Pseudomonadati</taxon>
        <taxon>Pseudomonadota</taxon>
        <taxon>Gammaproteobacteria</taxon>
        <taxon>Alteromonadales</taxon>
        <taxon>Pseudoalteromonadaceae</taxon>
        <taxon>Pseudoalteromonas</taxon>
    </lineage>
</organism>
<feature type="transmembrane region" description="Helical" evidence="1">
    <location>
        <begin position="90"/>
        <end position="107"/>
    </location>
</feature>
<dbReference type="EMBL" id="MWPV01000003">
    <property type="protein sequence ID" value="OUL57606.1"/>
    <property type="molecule type" value="Genomic_DNA"/>
</dbReference>
<keyword evidence="1" id="KW-1133">Transmembrane helix</keyword>
<reference evidence="3 4" key="1">
    <citation type="submission" date="2017-02" db="EMBL/GenBank/DDBJ databases">
        <title>Pseudoalteromonas ulvae TC14 Genome.</title>
        <authorList>
            <person name="Molmeret M."/>
        </authorList>
    </citation>
    <scope>NUCLEOTIDE SEQUENCE [LARGE SCALE GENOMIC DNA]</scope>
    <source>
        <strain evidence="3">TC14</strain>
    </source>
</reference>
<sequence>MSRRVYQLVFFIAVLSFTALFAKEVKGGIMLFPHIDKVAHFGIFFILAGLLAHAIKAPIWVYILVLASYGGIVEIMQHNLPHRQASVADFIADTLGALSYFVASYCWHKYVKKDA</sequence>
<keyword evidence="1" id="KW-0472">Membrane</keyword>
<evidence type="ECO:0000313" key="4">
    <source>
        <dbReference type="Proteomes" id="UP000194841"/>
    </source>
</evidence>
<feature type="transmembrane region" description="Helical" evidence="1">
    <location>
        <begin position="38"/>
        <end position="55"/>
    </location>
</feature>
<evidence type="ECO:0000259" key="2">
    <source>
        <dbReference type="Pfam" id="PF04892"/>
    </source>
</evidence>
<dbReference type="OrthoDB" id="8564037at2"/>
<proteinExistence type="predicted"/>
<dbReference type="InterPro" id="IPR006976">
    <property type="entry name" value="VanZ-like"/>
</dbReference>
<protein>
    <recommendedName>
        <fullName evidence="2">VanZ-like domain-containing protein</fullName>
    </recommendedName>
</protein>
<dbReference type="Pfam" id="PF04892">
    <property type="entry name" value="VanZ"/>
    <property type="match status" value="1"/>
</dbReference>
<dbReference type="Proteomes" id="UP000194841">
    <property type="component" value="Unassembled WGS sequence"/>
</dbReference>
<evidence type="ECO:0000256" key="1">
    <source>
        <dbReference type="SAM" id="Phobius"/>
    </source>
</evidence>
<keyword evidence="4" id="KW-1185">Reference proteome</keyword>
<dbReference type="RefSeq" id="WP_086744189.1">
    <property type="nucleotide sequence ID" value="NZ_MWPV01000003.1"/>
</dbReference>
<name>A0A244CQ35_PSEDV</name>
<dbReference type="AlphaFoldDB" id="A0A244CQ35"/>
<gene>
    <name evidence="3" type="ORF">B1199_11085</name>
</gene>
<feature type="domain" description="VanZ-like" evidence="2">
    <location>
        <begin position="6"/>
        <end position="103"/>
    </location>
</feature>
<accession>A0A244CQ35</accession>
<dbReference type="PANTHER" id="PTHR28008">
    <property type="entry name" value="DOMAIN PROTEIN, PUTATIVE (AFU_ORTHOLOGUE AFUA_3G10980)-RELATED"/>
    <property type="match status" value="1"/>
</dbReference>
<keyword evidence="1" id="KW-0812">Transmembrane</keyword>
<evidence type="ECO:0000313" key="3">
    <source>
        <dbReference type="EMBL" id="OUL57606.1"/>
    </source>
</evidence>
<comment type="caution">
    <text evidence="3">The sequence shown here is derived from an EMBL/GenBank/DDBJ whole genome shotgun (WGS) entry which is preliminary data.</text>
</comment>